<feature type="domain" description="ABC transporter" evidence="7">
    <location>
        <begin position="4"/>
        <end position="235"/>
    </location>
</feature>
<evidence type="ECO:0000256" key="2">
    <source>
        <dbReference type="ARBA" id="ARBA00022475"/>
    </source>
</evidence>
<keyword evidence="6" id="KW-0472">Membrane</keyword>
<dbReference type="CDD" id="cd03301">
    <property type="entry name" value="ABC_MalK_N"/>
    <property type="match status" value="1"/>
</dbReference>
<keyword evidence="9" id="KW-1185">Reference proteome</keyword>
<evidence type="ECO:0000256" key="1">
    <source>
        <dbReference type="ARBA" id="ARBA00022448"/>
    </source>
</evidence>
<name>A0ABS2GJZ0_9FIRM</name>
<evidence type="ECO:0000256" key="6">
    <source>
        <dbReference type="ARBA" id="ARBA00023136"/>
    </source>
</evidence>
<evidence type="ECO:0000313" key="9">
    <source>
        <dbReference type="Proteomes" id="UP000724149"/>
    </source>
</evidence>
<dbReference type="GO" id="GO:0005524">
    <property type="term" value="F:ATP binding"/>
    <property type="evidence" value="ECO:0007669"/>
    <property type="project" value="UniProtKB-KW"/>
</dbReference>
<comment type="caution">
    <text evidence="8">The sequence shown here is derived from an EMBL/GenBank/DDBJ whole genome shotgun (WGS) entry which is preliminary data.</text>
</comment>
<keyword evidence="3" id="KW-0547">Nucleotide-binding</keyword>
<keyword evidence="2" id="KW-1003">Cell membrane</keyword>
<organism evidence="8 9">
    <name type="scientific">Hydrogenoanaerobacterium saccharovorans</name>
    <dbReference type="NCBI Taxonomy" id="474960"/>
    <lineage>
        <taxon>Bacteria</taxon>
        <taxon>Bacillati</taxon>
        <taxon>Bacillota</taxon>
        <taxon>Clostridia</taxon>
        <taxon>Eubacteriales</taxon>
        <taxon>Oscillospiraceae</taxon>
        <taxon>Hydrogenoanaerobacterium</taxon>
    </lineage>
</organism>
<proteinExistence type="predicted"/>
<dbReference type="Gene3D" id="3.40.50.300">
    <property type="entry name" value="P-loop containing nucleotide triphosphate hydrolases"/>
    <property type="match status" value="1"/>
</dbReference>
<accession>A0ABS2GJZ0</accession>
<dbReference type="Proteomes" id="UP000724149">
    <property type="component" value="Unassembled WGS sequence"/>
</dbReference>
<evidence type="ECO:0000256" key="4">
    <source>
        <dbReference type="ARBA" id="ARBA00022840"/>
    </source>
</evidence>
<evidence type="ECO:0000313" key="8">
    <source>
        <dbReference type="EMBL" id="MBM6922682.1"/>
    </source>
</evidence>
<dbReference type="SUPFAM" id="SSF52540">
    <property type="entry name" value="P-loop containing nucleoside triphosphate hydrolases"/>
    <property type="match status" value="1"/>
</dbReference>
<protein>
    <submittedName>
        <fullName evidence="8">ABC transporter ATP-binding protein</fullName>
    </submittedName>
</protein>
<keyword evidence="5" id="KW-1278">Translocase</keyword>
<dbReference type="InterPro" id="IPR015855">
    <property type="entry name" value="ABC_transpr_MalK-like"/>
</dbReference>
<dbReference type="InterPro" id="IPR003593">
    <property type="entry name" value="AAA+_ATPase"/>
</dbReference>
<dbReference type="InterPro" id="IPR027417">
    <property type="entry name" value="P-loop_NTPase"/>
</dbReference>
<dbReference type="EMBL" id="JACSNR010000002">
    <property type="protein sequence ID" value="MBM6922682.1"/>
    <property type="molecule type" value="Genomic_DNA"/>
</dbReference>
<dbReference type="InterPro" id="IPR003439">
    <property type="entry name" value="ABC_transporter-like_ATP-bd"/>
</dbReference>
<dbReference type="PANTHER" id="PTHR43875:SF15">
    <property type="entry name" value="TREHALOSE IMPORT ATP-BINDING PROTEIN SUGC"/>
    <property type="match status" value="1"/>
</dbReference>
<dbReference type="SMART" id="SM00382">
    <property type="entry name" value="AAA"/>
    <property type="match status" value="1"/>
</dbReference>
<gene>
    <name evidence="8" type="ORF">H9X81_03085</name>
</gene>
<dbReference type="Pfam" id="PF00005">
    <property type="entry name" value="ABC_tran"/>
    <property type="match status" value="1"/>
</dbReference>
<evidence type="ECO:0000256" key="3">
    <source>
        <dbReference type="ARBA" id="ARBA00022741"/>
    </source>
</evidence>
<dbReference type="InterPro" id="IPR017871">
    <property type="entry name" value="ABC_transporter-like_CS"/>
</dbReference>
<keyword evidence="4 8" id="KW-0067">ATP-binding</keyword>
<evidence type="ECO:0000256" key="5">
    <source>
        <dbReference type="ARBA" id="ARBA00022967"/>
    </source>
</evidence>
<dbReference type="RefSeq" id="WP_204719728.1">
    <property type="nucleotide sequence ID" value="NZ_JACSNR010000002.1"/>
</dbReference>
<dbReference type="PROSITE" id="PS50893">
    <property type="entry name" value="ABC_TRANSPORTER_2"/>
    <property type="match status" value="1"/>
</dbReference>
<dbReference type="SUPFAM" id="SSF50331">
    <property type="entry name" value="MOP-like"/>
    <property type="match status" value="1"/>
</dbReference>
<dbReference type="InterPro" id="IPR008995">
    <property type="entry name" value="Mo/tungstate-bd_C_term_dom"/>
</dbReference>
<dbReference type="PROSITE" id="PS00211">
    <property type="entry name" value="ABC_TRANSPORTER_1"/>
    <property type="match status" value="1"/>
</dbReference>
<dbReference type="PANTHER" id="PTHR43875">
    <property type="entry name" value="MALTODEXTRIN IMPORT ATP-BINDING PROTEIN MSMX"/>
    <property type="match status" value="1"/>
</dbReference>
<sequence length="360" mass="39884">MASIDLCSVTKTYPGGKTVMENFDLHVRDGSFTVLVGPSGCGKTTSIRMIAGLEELTAGDVKIDGEVVTHQEPGERGIAMVFQNYALYPHMTVEKNIAFGLKNLGYSKAEIEASVTEVLEMVGLTEYRHAKPGQLSGGQRQRVALARAISKRPKVFLMDEPLSNLDAKLRVQMRSELVRMHQKLGTTFVYITHDQVEAMTMGDYIAVLRDGKIMQYDTPQEVYSNPANLFTARFIGDPGMNCLHLPEGGYVGFRSRKVRLGRGDGALGLQFRAELSTKERLGGEFNYTVMLDGTTEIVIRSEEDLPTGQLLDFFVSREDLYAFHENEERIPLEELPAESEGASYTLTLAEPVACQARRVG</sequence>
<dbReference type="InterPro" id="IPR047641">
    <property type="entry name" value="ABC_transpr_MalK/UgpC-like"/>
</dbReference>
<evidence type="ECO:0000259" key="7">
    <source>
        <dbReference type="PROSITE" id="PS50893"/>
    </source>
</evidence>
<keyword evidence="1" id="KW-0813">Transport</keyword>
<reference evidence="8 9" key="1">
    <citation type="journal article" date="2021" name="Sci. Rep.">
        <title>The distribution of antibiotic resistance genes in chicken gut microbiota commensals.</title>
        <authorList>
            <person name="Juricova H."/>
            <person name="Matiasovicova J."/>
            <person name="Kubasova T."/>
            <person name="Cejkova D."/>
            <person name="Rychlik I."/>
        </authorList>
    </citation>
    <scope>NUCLEOTIDE SEQUENCE [LARGE SCALE GENOMIC DNA]</scope>
    <source>
        <strain evidence="8 9">An564</strain>
    </source>
</reference>
<dbReference type="Gene3D" id="2.40.50.100">
    <property type="match status" value="1"/>
</dbReference>